<dbReference type="GO" id="GO:0003700">
    <property type="term" value="F:DNA-binding transcription factor activity"/>
    <property type="evidence" value="ECO:0007669"/>
    <property type="project" value="InterPro"/>
</dbReference>
<dbReference type="PROSITE" id="PS01124">
    <property type="entry name" value="HTH_ARAC_FAMILY_2"/>
    <property type="match status" value="1"/>
</dbReference>
<dbReference type="Proteomes" id="UP000274762">
    <property type="component" value="Unassembled WGS sequence"/>
</dbReference>
<dbReference type="Gene3D" id="1.10.10.60">
    <property type="entry name" value="Homeodomain-like"/>
    <property type="match status" value="2"/>
</dbReference>
<proteinExistence type="predicted"/>
<dbReference type="InterPro" id="IPR009057">
    <property type="entry name" value="Homeodomain-like_sf"/>
</dbReference>
<evidence type="ECO:0000256" key="3">
    <source>
        <dbReference type="ARBA" id="ARBA00023163"/>
    </source>
</evidence>
<evidence type="ECO:0000313" key="6">
    <source>
        <dbReference type="Proteomes" id="UP000274762"/>
    </source>
</evidence>
<dbReference type="InterPro" id="IPR018060">
    <property type="entry name" value="HTH_AraC"/>
</dbReference>
<dbReference type="EMBL" id="RBKV01000001">
    <property type="protein sequence ID" value="RKR95290.1"/>
    <property type="molecule type" value="Genomic_DNA"/>
</dbReference>
<dbReference type="SUPFAM" id="SSF46689">
    <property type="entry name" value="Homeodomain-like"/>
    <property type="match status" value="2"/>
</dbReference>
<organism evidence="5 6">
    <name type="scientific">Williamsia marianensis</name>
    <dbReference type="NCBI Taxonomy" id="85044"/>
    <lineage>
        <taxon>Bacteria</taxon>
        <taxon>Bacillati</taxon>
        <taxon>Actinomycetota</taxon>
        <taxon>Actinomycetes</taxon>
        <taxon>Mycobacteriales</taxon>
        <taxon>Nocardiaceae</taxon>
        <taxon>Williamsia</taxon>
    </lineage>
</organism>
<dbReference type="SMART" id="SM00342">
    <property type="entry name" value="HTH_ARAC"/>
    <property type="match status" value="1"/>
</dbReference>
<keyword evidence="3" id="KW-0804">Transcription</keyword>
<evidence type="ECO:0000256" key="2">
    <source>
        <dbReference type="ARBA" id="ARBA00023125"/>
    </source>
</evidence>
<gene>
    <name evidence="5" type="ORF">DFJ75_2108</name>
</gene>
<dbReference type="AlphaFoldDB" id="A0A495K225"/>
<dbReference type="Pfam" id="PF12833">
    <property type="entry name" value="HTH_18"/>
    <property type="match status" value="1"/>
</dbReference>
<protein>
    <submittedName>
        <fullName evidence="5">AraC family transcriptional regulator</fullName>
    </submittedName>
</protein>
<keyword evidence="2" id="KW-0238">DNA-binding</keyword>
<reference evidence="5 6" key="1">
    <citation type="submission" date="2018-10" db="EMBL/GenBank/DDBJ databases">
        <title>Sequencing the genomes of 1000 actinobacteria strains.</title>
        <authorList>
            <person name="Klenk H.-P."/>
        </authorList>
    </citation>
    <scope>NUCLEOTIDE SEQUENCE [LARGE SCALE GENOMIC DNA]</scope>
    <source>
        <strain evidence="5 6">DSM 44343</strain>
    </source>
</reference>
<sequence length="148" mass="16235">MVCVGWACDSGHVGSLPPSRYLLRARDLIDTQYACELTVDQMAAAAMLSRAHFSRAFTRAFGETPHTYLQTRRLERAAALLRNTDYSVADVCVAVGLRSVGSFTTSFKRTYGLTPARYRASLPAAAERAMVPACVVRTFSRPAPDSRL</sequence>
<comment type="caution">
    <text evidence="5">The sequence shown here is derived from an EMBL/GenBank/DDBJ whole genome shotgun (WGS) entry which is preliminary data.</text>
</comment>
<keyword evidence="1" id="KW-0805">Transcription regulation</keyword>
<dbReference type="GO" id="GO:0043565">
    <property type="term" value="F:sequence-specific DNA binding"/>
    <property type="evidence" value="ECO:0007669"/>
    <property type="project" value="InterPro"/>
</dbReference>
<dbReference type="PRINTS" id="PR00032">
    <property type="entry name" value="HTHARAC"/>
</dbReference>
<dbReference type="InterPro" id="IPR018062">
    <property type="entry name" value="HTH_AraC-typ_CS"/>
</dbReference>
<name>A0A495K225_WILMA</name>
<feature type="domain" description="HTH araC/xylS-type" evidence="4">
    <location>
        <begin position="23"/>
        <end position="121"/>
    </location>
</feature>
<evidence type="ECO:0000259" key="4">
    <source>
        <dbReference type="PROSITE" id="PS01124"/>
    </source>
</evidence>
<dbReference type="InterPro" id="IPR020449">
    <property type="entry name" value="Tscrpt_reg_AraC-type_HTH"/>
</dbReference>
<dbReference type="InterPro" id="IPR050204">
    <property type="entry name" value="AraC_XylS_family_regulators"/>
</dbReference>
<evidence type="ECO:0000313" key="5">
    <source>
        <dbReference type="EMBL" id="RKR95290.1"/>
    </source>
</evidence>
<dbReference type="PROSITE" id="PS00041">
    <property type="entry name" value="HTH_ARAC_FAMILY_1"/>
    <property type="match status" value="1"/>
</dbReference>
<accession>A0A495K225</accession>
<dbReference type="PANTHER" id="PTHR46796">
    <property type="entry name" value="HTH-TYPE TRANSCRIPTIONAL ACTIVATOR RHAS-RELATED"/>
    <property type="match status" value="1"/>
</dbReference>
<evidence type="ECO:0000256" key="1">
    <source>
        <dbReference type="ARBA" id="ARBA00023015"/>
    </source>
</evidence>